<sequence>MQQILVLPLLNLMKKFLLRYSVFSHMVQSRYFIPNLAQLRVFQSTQPGTRACCRPCSHHKRRHDHAIWPYENREKNFPNTGYDKSPQPWDKAVGEPKQHGCTTRSCLETVGEPVNLARAFDTSVPSTCGRHCQNEHGHGPMYTGVGEVNEARHGHATRPCAPTRTRNTSYFGFLNTAAQSSFLTLIGQMSPQGISGMLSMRMIEKRYGTYPPQYRLVQSTEEEDPEDITDDVPPRHEDPPSQPPPIHHPVHAVASYSDIFECLT</sequence>
<feature type="compositionally biased region" description="Acidic residues" evidence="1">
    <location>
        <begin position="220"/>
        <end position="230"/>
    </location>
</feature>
<evidence type="ECO:0000256" key="1">
    <source>
        <dbReference type="SAM" id="MobiDB-lite"/>
    </source>
</evidence>
<accession>A0A2P5YRD1</accession>
<organism evidence="2 3">
    <name type="scientific">Gossypium barbadense</name>
    <name type="common">Sea Island cotton</name>
    <name type="synonym">Hibiscus barbadensis</name>
    <dbReference type="NCBI Taxonomy" id="3634"/>
    <lineage>
        <taxon>Eukaryota</taxon>
        <taxon>Viridiplantae</taxon>
        <taxon>Streptophyta</taxon>
        <taxon>Embryophyta</taxon>
        <taxon>Tracheophyta</taxon>
        <taxon>Spermatophyta</taxon>
        <taxon>Magnoliopsida</taxon>
        <taxon>eudicotyledons</taxon>
        <taxon>Gunneridae</taxon>
        <taxon>Pentapetalae</taxon>
        <taxon>rosids</taxon>
        <taxon>malvids</taxon>
        <taxon>Malvales</taxon>
        <taxon>Malvaceae</taxon>
        <taxon>Malvoideae</taxon>
        <taxon>Gossypium</taxon>
    </lineage>
</organism>
<evidence type="ECO:0000313" key="2">
    <source>
        <dbReference type="EMBL" id="PPS18129.1"/>
    </source>
</evidence>
<dbReference type="OrthoDB" id="1838760at2759"/>
<feature type="region of interest" description="Disordered" evidence="1">
    <location>
        <begin position="219"/>
        <end position="250"/>
    </location>
</feature>
<evidence type="ECO:0000313" key="3">
    <source>
        <dbReference type="Proteomes" id="UP000239757"/>
    </source>
</evidence>
<gene>
    <name evidence="2" type="ORF">GOBAR_AA02447</name>
</gene>
<dbReference type="EMBL" id="KZ662867">
    <property type="protein sequence ID" value="PPS18129.1"/>
    <property type="molecule type" value="Genomic_DNA"/>
</dbReference>
<reference evidence="2 3" key="1">
    <citation type="submission" date="2015-01" db="EMBL/GenBank/DDBJ databases">
        <title>Genome of allotetraploid Gossypium barbadense reveals genomic plasticity and fiber elongation in cotton evolution.</title>
        <authorList>
            <person name="Chen X."/>
            <person name="Liu X."/>
            <person name="Zhao B."/>
            <person name="Zheng H."/>
            <person name="Hu Y."/>
            <person name="Lu G."/>
            <person name="Yang C."/>
            <person name="Chen J."/>
            <person name="Shan C."/>
            <person name="Zhang L."/>
            <person name="Zhou Y."/>
            <person name="Wang L."/>
            <person name="Guo W."/>
            <person name="Bai Y."/>
            <person name="Ruan J."/>
            <person name="Shangguan X."/>
            <person name="Mao Y."/>
            <person name="Jiang J."/>
            <person name="Zhu Y."/>
            <person name="Lei J."/>
            <person name="Kang H."/>
            <person name="Chen S."/>
            <person name="He X."/>
            <person name="Wang R."/>
            <person name="Wang Y."/>
            <person name="Chen J."/>
            <person name="Wang L."/>
            <person name="Yu S."/>
            <person name="Wang B."/>
            <person name="Wei J."/>
            <person name="Song S."/>
            <person name="Lu X."/>
            <person name="Gao Z."/>
            <person name="Gu W."/>
            <person name="Deng X."/>
            <person name="Ma D."/>
            <person name="Wang S."/>
            <person name="Liang W."/>
            <person name="Fang L."/>
            <person name="Cai C."/>
            <person name="Zhu X."/>
            <person name="Zhou B."/>
            <person name="Zhang Y."/>
            <person name="Chen Z."/>
            <person name="Xu S."/>
            <person name="Zhu R."/>
            <person name="Wang S."/>
            <person name="Zhang T."/>
            <person name="Zhao G."/>
        </authorList>
    </citation>
    <scope>NUCLEOTIDE SEQUENCE [LARGE SCALE GENOMIC DNA]</scope>
    <source>
        <strain evidence="3">cv. Xinhai21</strain>
        <tissue evidence="2">Leaf</tissue>
    </source>
</reference>
<protein>
    <submittedName>
        <fullName evidence="2">Uncharacterized protein</fullName>
    </submittedName>
</protein>
<dbReference type="Proteomes" id="UP000239757">
    <property type="component" value="Unassembled WGS sequence"/>
</dbReference>
<proteinExistence type="predicted"/>
<name>A0A2P5YRD1_GOSBA</name>
<dbReference type="AlphaFoldDB" id="A0A2P5YRD1"/>